<evidence type="ECO:0000313" key="3">
    <source>
        <dbReference type="Proteomes" id="UP001202134"/>
    </source>
</evidence>
<dbReference type="RefSeq" id="WP_248956628.1">
    <property type="nucleotide sequence ID" value="NZ_JAKIKU010000011.1"/>
</dbReference>
<name>A0ABT0KUT8_9GAMM</name>
<gene>
    <name evidence="2" type="ORF">L2737_17770</name>
</gene>
<feature type="chain" id="PRO_5045484001" evidence="1">
    <location>
        <begin position="32"/>
        <end position="190"/>
    </location>
</feature>
<protein>
    <submittedName>
        <fullName evidence="2">Uncharacterized protein</fullName>
    </submittedName>
</protein>
<dbReference type="Proteomes" id="UP001202134">
    <property type="component" value="Unassembled WGS sequence"/>
</dbReference>
<keyword evidence="1" id="KW-0732">Signal</keyword>
<accession>A0ABT0KUT8</accession>
<comment type="caution">
    <text evidence="2">The sequence shown here is derived from an EMBL/GenBank/DDBJ whole genome shotgun (WGS) entry which is preliminary data.</text>
</comment>
<keyword evidence="3" id="KW-1185">Reference proteome</keyword>
<evidence type="ECO:0000256" key="1">
    <source>
        <dbReference type="SAM" id="SignalP"/>
    </source>
</evidence>
<reference evidence="2 3" key="1">
    <citation type="submission" date="2022-01" db="EMBL/GenBank/DDBJ databases">
        <title>Whole genome-based taxonomy of the Shewanellaceae.</title>
        <authorList>
            <person name="Martin-Rodriguez A.J."/>
        </authorList>
    </citation>
    <scope>NUCLEOTIDE SEQUENCE [LARGE SCALE GENOMIC DNA]</scope>
    <source>
        <strain evidence="2 3">DSM 24955</strain>
    </source>
</reference>
<sequence>MLYQTVLMVCKNLLMLTMVLMAVIMTPAAIAAKVDISQFCPVLDGNWEGSAAKSGVAPRHVTTAAICSSDKRNLMLTVSRGDSNPNSEVWWFRAQGNDVLLTYTNGVGEDREQLFSLYQRGNSFTFLGKGQMNQRPALIRLRFEPKSSVGSKEGQASSGSWLWRQSAHYLDDDSEQYQLIRAIELRPVAP</sequence>
<feature type="signal peptide" evidence="1">
    <location>
        <begin position="1"/>
        <end position="31"/>
    </location>
</feature>
<dbReference type="EMBL" id="JAKIKU010000011">
    <property type="protein sequence ID" value="MCL1047150.1"/>
    <property type="molecule type" value="Genomic_DNA"/>
</dbReference>
<proteinExistence type="predicted"/>
<organism evidence="2 3">
    <name type="scientific">Shewanella electrodiphila</name>
    <dbReference type="NCBI Taxonomy" id="934143"/>
    <lineage>
        <taxon>Bacteria</taxon>
        <taxon>Pseudomonadati</taxon>
        <taxon>Pseudomonadota</taxon>
        <taxon>Gammaproteobacteria</taxon>
        <taxon>Alteromonadales</taxon>
        <taxon>Shewanellaceae</taxon>
        <taxon>Shewanella</taxon>
    </lineage>
</organism>
<evidence type="ECO:0000313" key="2">
    <source>
        <dbReference type="EMBL" id="MCL1047150.1"/>
    </source>
</evidence>